<dbReference type="Gene3D" id="1.25.40.10">
    <property type="entry name" value="Tetratricopeptide repeat domain"/>
    <property type="match status" value="1"/>
</dbReference>
<dbReference type="GeneID" id="63784273"/>
<dbReference type="InterPro" id="IPR040201">
    <property type="entry name" value="Mrg3-like"/>
</dbReference>
<gene>
    <name evidence="2" type="ORF">BCR37DRAFT_346196</name>
</gene>
<protein>
    <submittedName>
        <fullName evidence="2">Uncharacterized protein</fullName>
    </submittedName>
</protein>
<dbReference type="PANTHER" id="PTHR28142">
    <property type="entry name" value="MITOCHONDRIAL INNER MEMBRANE I-AAA PROTEASE SUPERCOMPLEX SUBUNIT MGR3-RELATED"/>
    <property type="match status" value="1"/>
</dbReference>
<dbReference type="OMA" id="QVAMMLE"/>
<keyword evidence="3" id="KW-1185">Reference proteome</keyword>
<dbReference type="PANTHER" id="PTHR28142:SF1">
    <property type="entry name" value="MITOCHONDRIAL INNER MEMBRANE I-AAA PROTEASE SUPERCOMPLEX SUBUNIT MGR3-RELATED"/>
    <property type="match status" value="1"/>
</dbReference>
<dbReference type="STRING" id="56484.A0A1Y2FIL9"/>
<dbReference type="InterPro" id="IPR019734">
    <property type="entry name" value="TPR_rpt"/>
</dbReference>
<dbReference type="InterPro" id="IPR011990">
    <property type="entry name" value="TPR-like_helical_dom_sf"/>
</dbReference>
<dbReference type="EMBL" id="MCFI01000007">
    <property type="protein sequence ID" value="ORY83822.1"/>
    <property type="molecule type" value="Genomic_DNA"/>
</dbReference>
<accession>A0A1Y2FIL9</accession>
<dbReference type="AlphaFoldDB" id="A0A1Y2FIL9"/>
<sequence>MLLRHTARQARTCLRPLRPRRHASSFAGTFANLPTAPKVLAYALIGAGGVGLSLGVYHYYKLPASPYPDTVTEHLRKALYYEGAGADAKQAVQHYLDALEEATKLGLDQTSDKMTGLKIKIAGVYEQAGRLDSAIRVYSGLLGELKAPLRMQLQEEDRLRLLKRAIGTSVKIGELAAQVPGYKEKAEPALSWALETALKETTTKQNGDYNWLGPDEMSSLFERVGHYYYAEGRHQLALPLFLKALEAHGETPTCRTVMLMNNVASSLSSQSGQVPVQENARLWAQRARELKVKGQSAEEQAECDYGKQMALFNLGRIAEVLNQPDEARARYTEVARQSRTLAHPDARELSREALIALKRMP</sequence>
<dbReference type="OrthoDB" id="10050400at2759"/>
<evidence type="ECO:0000313" key="2">
    <source>
        <dbReference type="EMBL" id="ORY83822.1"/>
    </source>
</evidence>
<evidence type="ECO:0000256" key="1">
    <source>
        <dbReference type="PROSITE-ProRule" id="PRU00339"/>
    </source>
</evidence>
<dbReference type="SUPFAM" id="SSF48452">
    <property type="entry name" value="TPR-like"/>
    <property type="match status" value="1"/>
</dbReference>
<dbReference type="Proteomes" id="UP000193685">
    <property type="component" value="Unassembled WGS sequence"/>
</dbReference>
<dbReference type="PROSITE" id="PS50005">
    <property type="entry name" value="TPR"/>
    <property type="match status" value="1"/>
</dbReference>
<dbReference type="GO" id="GO:0031942">
    <property type="term" value="C:i-AAA complex"/>
    <property type="evidence" value="ECO:0007669"/>
    <property type="project" value="TreeGrafter"/>
</dbReference>
<organism evidence="2 3">
    <name type="scientific">Protomyces lactucae-debilis</name>
    <dbReference type="NCBI Taxonomy" id="2754530"/>
    <lineage>
        <taxon>Eukaryota</taxon>
        <taxon>Fungi</taxon>
        <taxon>Dikarya</taxon>
        <taxon>Ascomycota</taxon>
        <taxon>Taphrinomycotina</taxon>
        <taxon>Taphrinomycetes</taxon>
        <taxon>Taphrinales</taxon>
        <taxon>Protomycetaceae</taxon>
        <taxon>Protomyces</taxon>
    </lineage>
</organism>
<keyword evidence="1" id="KW-0802">TPR repeat</keyword>
<feature type="repeat" description="TPR" evidence="1">
    <location>
        <begin position="218"/>
        <end position="251"/>
    </location>
</feature>
<dbReference type="RefSeq" id="XP_040726117.1">
    <property type="nucleotide sequence ID" value="XM_040867674.1"/>
</dbReference>
<evidence type="ECO:0000313" key="3">
    <source>
        <dbReference type="Proteomes" id="UP000193685"/>
    </source>
</evidence>
<proteinExistence type="predicted"/>
<reference evidence="2 3" key="1">
    <citation type="submission" date="2016-07" db="EMBL/GenBank/DDBJ databases">
        <title>Pervasive Adenine N6-methylation of Active Genes in Fungi.</title>
        <authorList>
            <consortium name="DOE Joint Genome Institute"/>
            <person name="Mondo S.J."/>
            <person name="Dannebaum R.O."/>
            <person name="Kuo R.C."/>
            <person name="Labutti K."/>
            <person name="Haridas S."/>
            <person name="Kuo A."/>
            <person name="Salamov A."/>
            <person name="Ahrendt S.R."/>
            <person name="Lipzen A."/>
            <person name="Sullivan W."/>
            <person name="Andreopoulos W.B."/>
            <person name="Clum A."/>
            <person name="Lindquist E."/>
            <person name="Daum C."/>
            <person name="Ramamoorthy G.K."/>
            <person name="Gryganskyi A."/>
            <person name="Culley D."/>
            <person name="Magnuson J.K."/>
            <person name="James T.Y."/>
            <person name="O'Malley M.A."/>
            <person name="Stajich J.E."/>
            <person name="Spatafora J.W."/>
            <person name="Visel A."/>
            <person name="Grigoriev I.V."/>
        </authorList>
    </citation>
    <scope>NUCLEOTIDE SEQUENCE [LARGE SCALE GENOMIC DNA]</scope>
    <source>
        <strain evidence="2 3">12-1054</strain>
    </source>
</reference>
<dbReference type="GO" id="GO:0051787">
    <property type="term" value="F:misfolded protein binding"/>
    <property type="evidence" value="ECO:0007669"/>
    <property type="project" value="TreeGrafter"/>
</dbReference>
<comment type="caution">
    <text evidence="2">The sequence shown here is derived from an EMBL/GenBank/DDBJ whole genome shotgun (WGS) entry which is preliminary data.</text>
</comment>
<dbReference type="GO" id="GO:0006515">
    <property type="term" value="P:protein quality control for misfolded or incompletely synthesized proteins"/>
    <property type="evidence" value="ECO:0007669"/>
    <property type="project" value="TreeGrafter"/>
</dbReference>
<name>A0A1Y2FIL9_PROLT</name>